<dbReference type="InterPro" id="IPR054464">
    <property type="entry name" value="ULD_fung"/>
</dbReference>
<protein>
    <recommendedName>
        <fullName evidence="2">Ubiquitin-like domain-containing protein</fullName>
    </recommendedName>
</protein>
<dbReference type="PANTHER" id="PTHR38886:SF1">
    <property type="entry name" value="NACHT-NTPASE AND P-LOOP NTPASES N-TERMINAL DOMAIN-CONTAINING PROTEIN"/>
    <property type="match status" value="1"/>
</dbReference>
<dbReference type="EMBL" id="KQ947447">
    <property type="protein sequence ID" value="KUJ06415.1"/>
    <property type="molecule type" value="Genomic_DNA"/>
</dbReference>
<keyword evidence="1" id="KW-0175">Coiled coil</keyword>
<reference evidence="3 4" key="1">
    <citation type="submission" date="2015-10" db="EMBL/GenBank/DDBJ databases">
        <title>Full genome of DAOMC 229536 Phialocephala scopiformis, a fungal endophyte of spruce producing the potent anti-insectan compound rugulosin.</title>
        <authorList>
            <consortium name="DOE Joint Genome Institute"/>
            <person name="Walker A.K."/>
            <person name="Frasz S.L."/>
            <person name="Seifert K.A."/>
            <person name="Miller J.D."/>
            <person name="Mondo S.J."/>
            <person name="Labutti K."/>
            <person name="Lipzen A."/>
            <person name="Dockter R."/>
            <person name="Kennedy M."/>
            <person name="Grigoriev I.V."/>
            <person name="Spatafora J.W."/>
        </authorList>
    </citation>
    <scope>NUCLEOTIDE SEQUENCE [LARGE SCALE GENOMIC DNA]</scope>
    <source>
        <strain evidence="3 4">CBS 120377</strain>
    </source>
</reference>
<sequence>MAVPGYSLNDLIQGINFVVDALSALKEDGGASSEYQQTIQEMNSLEQILRSIQRITPTETNTSYFRLIHTQASELEATIRCFVSSTEKYNEALGHRSKRRDGVLRKLQWHFVESSTVKALKSKLSFHLQIIDMLWQLLQFDYLATYEVSRKVDHDMLSSNSTQLLSICNKIHTSQISSNSLLHNQNATAALTSATFIEKLDEQIRLSKDILNALAGLENTSVEVSKADRSRCNLDTETNPTASFHVNQTRISLEHLGVIANKSFLELCNILDMQVELRNEIKCLAEKVESLAEKVECNEERGTSLRAMSSNLMNQAGLLGQEIFRRLYRMTCNVTKNTCHQVGLLSAMNPLNAIGVVNPWSTALFINLKLAIPRSPFSISRADSIHFLDATGTSRLLPYIDFQHYRTFVTMLEETYRNTPTGRYVFRRRYYLVGTGSKDGEIITKDTWSNHVHPGIGIAMNIILSHAKFNRAECPKCKSVKTHIEDEGPYGCTSCGLIVYSRNAESRPKRDLCEDQSSNLHSSQQKRPLKYHRFYQDLAVLGFGPDRYEDEMLEERDIKYFKRLSIRFASDEHKPNLEQAYLTTRLLYIASGLPAKQMALEMCGTWSFISTTNTLQSIPAIRHVDGWTVRARKFQ</sequence>
<dbReference type="Proteomes" id="UP000070700">
    <property type="component" value="Unassembled WGS sequence"/>
</dbReference>
<evidence type="ECO:0000259" key="2">
    <source>
        <dbReference type="Pfam" id="PF22893"/>
    </source>
</evidence>
<dbReference type="KEGG" id="psco:LY89DRAFT_412240"/>
<proteinExistence type="predicted"/>
<feature type="domain" description="Ubiquitin-like" evidence="2">
    <location>
        <begin position="381"/>
        <end position="464"/>
    </location>
</feature>
<name>A0A132B200_MOLSC</name>
<gene>
    <name evidence="3" type="ORF">LY89DRAFT_412240</name>
</gene>
<dbReference type="InParanoid" id="A0A132B200"/>
<evidence type="ECO:0000313" key="3">
    <source>
        <dbReference type="EMBL" id="KUJ06415.1"/>
    </source>
</evidence>
<dbReference type="OrthoDB" id="3045089at2759"/>
<dbReference type="AlphaFoldDB" id="A0A132B200"/>
<dbReference type="GeneID" id="28817063"/>
<evidence type="ECO:0000313" key="4">
    <source>
        <dbReference type="Proteomes" id="UP000070700"/>
    </source>
</evidence>
<keyword evidence="4" id="KW-1185">Reference proteome</keyword>
<accession>A0A132B200</accession>
<evidence type="ECO:0000256" key="1">
    <source>
        <dbReference type="SAM" id="Coils"/>
    </source>
</evidence>
<feature type="coiled-coil region" evidence="1">
    <location>
        <begin position="274"/>
        <end position="301"/>
    </location>
</feature>
<organism evidence="3 4">
    <name type="scientific">Mollisia scopiformis</name>
    <name type="common">Conifer needle endophyte fungus</name>
    <name type="synonym">Phialocephala scopiformis</name>
    <dbReference type="NCBI Taxonomy" id="149040"/>
    <lineage>
        <taxon>Eukaryota</taxon>
        <taxon>Fungi</taxon>
        <taxon>Dikarya</taxon>
        <taxon>Ascomycota</taxon>
        <taxon>Pezizomycotina</taxon>
        <taxon>Leotiomycetes</taxon>
        <taxon>Helotiales</taxon>
        <taxon>Mollisiaceae</taxon>
        <taxon>Mollisia</taxon>
    </lineage>
</organism>
<dbReference type="Pfam" id="PF22893">
    <property type="entry name" value="ULD_2"/>
    <property type="match status" value="1"/>
</dbReference>
<dbReference type="PANTHER" id="PTHR38886">
    <property type="entry name" value="SESA DOMAIN-CONTAINING PROTEIN"/>
    <property type="match status" value="1"/>
</dbReference>
<dbReference type="RefSeq" id="XP_018060770.1">
    <property type="nucleotide sequence ID" value="XM_018207337.1"/>
</dbReference>